<comment type="subcellular location">
    <subcellularLocation>
        <location evidence="1">Membrane</location>
        <topology evidence="1">Multi-pass membrane protein</topology>
    </subcellularLocation>
</comment>
<keyword evidence="3 5" id="KW-1133">Transmembrane helix</keyword>
<evidence type="ECO:0000256" key="1">
    <source>
        <dbReference type="ARBA" id="ARBA00004141"/>
    </source>
</evidence>
<dbReference type="OrthoDB" id="9806785at2"/>
<dbReference type="PANTHER" id="PTHR10361">
    <property type="entry name" value="SODIUM-BILE ACID COTRANSPORTER"/>
    <property type="match status" value="1"/>
</dbReference>
<feature type="transmembrane region" description="Helical" evidence="5">
    <location>
        <begin position="168"/>
        <end position="186"/>
    </location>
</feature>
<keyword evidence="4 5" id="KW-0472">Membrane</keyword>
<dbReference type="Pfam" id="PF01758">
    <property type="entry name" value="SBF"/>
    <property type="match status" value="1"/>
</dbReference>
<evidence type="ECO:0000256" key="4">
    <source>
        <dbReference type="ARBA" id="ARBA00023136"/>
    </source>
</evidence>
<dbReference type="InterPro" id="IPR038770">
    <property type="entry name" value="Na+/solute_symporter_sf"/>
</dbReference>
<dbReference type="Gene3D" id="1.20.1530.20">
    <property type="match status" value="1"/>
</dbReference>
<feature type="transmembrane region" description="Helical" evidence="5">
    <location>
        <begin position="192"/>
        <end position="218"/>
    </location>
</feature>
<dbReference type="STRING" id="340021.TM5383_01635"/>
<evidence type="ECO:0000256" key="5">
    <source>
        <dbReference type="SAM" id="Phobius"/>
    </source>
</evidence>
<protein>
    <submittedName>
        <fullName evidence="6">Bile acid transporter</fullName>
    </submittedName>
</protein>
<organism evidence="6 7">
    <name type="scientific">Thalassovita mediterranea</name>
    <dbReference type="NCBI Taxonomy" id="340021"/>
    <lineage>
        <taxon>Bacteria</taxon>
        <taxon>Pseudomonadati</taxon>
        <taxon>Pseudomonadota</taxon>
        <taxon>Alphaproteobacteria</taxon>
        <taxon>Rhodobacterales</taxon>
        <taxon>Roseobacteraceae</taxon>
        <taxon>Thalassovita</taxon>
    </lineage>
</organism>
<reference evidence="6 7" key="1">
    <citation type="submission" date="2015-09" db="EMBL/GenBank/DDBJ databases">
        <authorList>
            <consortium name="Swine Surveillance"/>
        </authorList>
    </citation>
    <scope>NUCLEOTIDE SEQUENCE [LARGE SCALE GENOMIC DNA]</scope>
    <source>
        <strain evidence="6 7">CECT 8383</strain>
    </source>
</reference>
<feature type="transmembrane region" description="Helical" evidence="5">
    <location>
        <begin position="265"/>
        <end position="282"/>
    </location>
</feature>
<feature type="transmembrane region" description="Helical" evidence="5">
    <location>
        <begin position="136"/>
        <end position="156"/>
    </location>
</feature>
<name>A0A0P1GPC7_9RHOB</name>
<accession>A0A0P1GPC7</accession>
<dbReference type="InterPro" id="IPR002657">
    <property type="entry name" value="BilAc:Na_symport/Acr3"/>
</dbReference>
<dbReference type="Proteomes" id="UP000051681">
    <property type="component" value="Unassembled WGS sequence"/>
</dbReference>
<evidence type="ECO:0000313" key="6">
    <source>
        <dbReference type="EMBL" id="CUH84425.1"/>
    </source>
</evidence>
<keyword evidence="2 5" id="KW-0812">Transmembrane</keyword>
<evidence type="ECO:0000313" key="7">
    <source>
        <dbReference type="Proteomes" id="UP000051681"/>
    </source>
</evidence>
<dbReference type="InterPro" id="IPR004710">
    <property type="entry name" value="Bilac:Na_transpt"/>
</dbReference>
<dbReference type="PANTHER" id="PTHR10361:SF24">
    <property type="entry name" value="P3 PROTEIN"/>
    <property type="match status" value="1"/>
</dbReference>
<dbReference type="GO" id="GO:0016020">
    <property type="term" value="C:membrane"/>
    <property type="evidence" value="ECO:0007669"/>
    <property type="project" value="UniProtKB-SubCell"/>
</dbReference>
<dbReference type="EMBL" id="CYSF01000007">
    <property type="protein sequence ID" value="CUH84425.1"/>
    <property type="molecule type" value="Genomic_DNA"/>
</dbReference>
<feature type="transmembrane region" description="Helical" evidence="5">
    <location>
        <begin position="67"/>
        <end position="87"/>
    </location>
</feature>
<evidence type="ECO:0000256" key="2">
    <source>
        <dbReference type="ARBA" id="ARBA00022692"/>
    </source>
</evidence>
<feature type="transmembrane region" description="Helical" evidence="5">
    <location>
        <begin position="239"/>
        <end position="259"/>
    </location>
</feature>
<dbReference type="RefSeq" id="WP_058318534.1">
    <property type="nucleotide sequence ID" value="NZ_CYSF01000007.1"/>
</dbReference>
<gene>
    <name evidence="6" type="ORF">TM5383_01635</name>
</gene>
<proteinExistence type="predicted"/>
<evidence type="ECO:0000256" key="3">
    <source>
        <dbReference type="ARBA" id="ARBA00022989"/>
    </source>
</evidence>
<feature type="transmembrane region" description="Helical" evidence="5">
    <location>
        <begin position="39"/>
        <end position="61"/>
    </location>
</feature>
<dbReference type="AlphaFoldDB" id="A0A0P1GPC7"/>
<keyword evidence="7" id="KW-1185">Reference proteome</keyword>
<sequence length="300" mass="31469">MEFAVKVILPLAQAFIMFSLGLGLTFADFGRVFKGGKAILIGVMCQIVLLPVVAFVLLLAFDLPPVLAAGTMLVAFCPGGVSSNVISKLSKGDLALAVSLTAATSLIAFITVPPLAAFSIVHFMGAEAPEVSIADLAVFTFVLTTVPVLSGVLVRAIFTSFAVRYEKAFNNTAVTLWVILLIFLFGGNQALVLQWFSTLGPVLLALPLCLMALGWFAGRALGVSKTQSKTLGIETAVQNAPLGIALGTAIMGATAEISALALPSAIYSITMYIVVLPFIFIFRRINDVTQTYGQAGTATS</sequence>
<feature type="transmembrane region" description="Helical" evidence="5">
    <location>
        <begin position="94"/>
        <end position="116"/>
    </location>
</feature>
<feature type="transmembrane region" description="Helical" evidence="5">
    <location>
        <begin position="6"/>
        <end position="27"/>
    </location>
</feature>